<dbReference type="GO" id="GO:0005737">
    <property type="term" value="C:cytoplasm"/>
    <property type="evidence" value="ECO:0007669"/>
    <property type="project" value="TreeGrafter"/>
</dbReference>
<protein>
    <submittedName>
        <fullName evidence="3">Uncharacterized protein</fullName>
    </submittedName>
</protein>
<sequence length="582" mass="62891">MKNEVVADQSFKSRRAKSREVSSRFLSPTASSSSSLDQTGSSLSSPNRAPKSSVGVMNASSSSRKQHQSAEDMSLIRGLWPSSSSSSSSSSKKLGTLAEHLGNDRLKDFIEQKNGIGIDGDRGIGSGLISRRRSSSSKYLSRFGKEKDQSVSKENHRPVGGSARYTGKTSFLSSNNNSPLPSRKSLASRRTSTDSLYDLLSSGSECSDGVFSSTDTISTTATSSILSSKLSSQKSGIQVSSRYMEPRRRGTIDSNITATTMNTTSSTGAISSLENSNNFSSKNSLIGRSSSMRVYGSVISQWAMSPGRSGSPPLSVENGGIPVVSFSSMRPPNSPSKGVGNLLNFGLELFKGKRSTSPSTKHGSVGEDAHLLRLLYNRFLQWRYVNARALALDATKKSQAQGTLLNAWANLSTLKSSVVLKHIHFNKQKLELKLNSILCSQIQNLEAWGDMERQHTCAVSTTKDSLNSIVCRVPLKDGAKVDTQMASVALRNATDLSASMKTMLIDFSPTAQKTSALLSELAEVVAREKSLLVECLEMIELVSALEMQERSLKCNIIQLKLQHNNSTSNNKNLYSKSTSLLQ</sequence>
<reference evidence="3 4" key="1">
    <citation type="submission" date="2024-01" db="EMBL/GenBank/DDBJ databases">
        <title>Genome assemblies of Stephania.</title>
        <authorList>
            <person name="Yang L."/>
        </authorList>
    </citation>
    <scope>NUCLEOTIDE SEQUENCE [LARGE SCALE GENOMIC DNA]</scope>
    <source>
        <strain evidence="3">YNDBR</strain>
        <tissue evidence="3">Leaf</tissue>
    </source>
</reference>
<organism evidence="3 4">
    <name type="scientific">Stephania yunnanensis</name>
    <dbReference type="NCBI Taxonomy" id="152371"/>
    <lineage>
        <taxon>Eukaryota</taxon>
        <taxon>Viridiplantae</taxon>
        <taxon>Streptophyta</taxon>
        <taxon>Embryophyta</taxon>
        <taxon>Tracheophyta</taxon>
        <taxon>Spermatophyta</taxon>
        <taxon>Magnoliopsida</taxon>
        <taxon>Ranunculales</taxon>
        <taxon>Menispermaceae</taxon>
        <taxon>Menispermoideae</taxon>
        <taxon>Cissampelideae</taxon>
        <taxon>Stephania</taxon>
    </lineage>
</organism>
<dbReference type="InterPro" id="IPR007573">
    <property type="entry name" value="QWRF"/>
</dbReference>
<feature type="region of interest" description="Disordered" evidence="2">
    <location>
        <begin position="137"/>
        <end position="189"/>
    </location>
</feature>
<feature type="compositionally biased region" description="Basic and acidic residues" evidence="2">
    <location>
        <begin position="143"/>
        <end position="157"/>
    </location>
</feature>
<feature type="compositionally biased region" description="Low complexity" evidence="2">
    <location>
        <begin position="52"/>
        <end position="63"/>
    </location>
</feature>
<feature type="compositionally biased region" description="Low complexity" evidence="2">
    <location>
        <begin position="23"/>
        <end position="45"/>
    </location>
</feature>
<evidence type="ECO:0000313" key="4">
    <source>
        <dbReference type="Proteomes" id="UP001420932"/>
    </source>
</evidence>
<dbReference type="Proteomes" id="UP001420932">
    <property type="component" value="Unassembled WGS sequence"/>
</dbReference>
<gene>
    <name evidence="3" type="ORF">Syun_031623</name>
</gene>
<comment type="caution">
    <text evidence="3">The sequence shown here is derived from an EMBL/GenBank/DDBJ whole genome shotgun (WGS) entry which is preliminary data.</text>
</comment>
<dbReference type="GO" id="GO:0008017">
    <property type="term" value="F:microtubule binding"/>
    <property type="evidence" value="ECO:0007669"/>
    <property type="project" value="TreeGrafter"/>
</dbReference>
<accession>A0AAP0DW31</accession>
<name>A0AAP0DW31_9MAGN</name>
<evidence type="ECO:0000256" key="2">
    <source>
        <dbReference type="SAM" id="MobiDB-lite"/>
    </source>
</evidence>
<dbReference type="EMBL" id="JBBNAF010000034">
    <property type="protein sequence ID" value="KAK9082174.1"/>
    <property type="molecule type" value="Genomic_DNA"/>
</dbReference>
<dbReference type="PANTHER" id="PTHR31807:SF31">
    <property type="entry name" value="QWRF MOTIF PROTEIN (DUF566)-RELATED"/>
    <property type="match status" value="1"/>
</dbReference>
<evidence type="ECO:0000313" key="3">
    <source>
        <dbReference type="EMBL" id="KAK9082174.1"/>
    </source>
</evidence>
<feature type="compositionally biased region" description="Low complexity" evidence="2">
    <location>
        <begin position="170"/>
        <end position="185"/>
    </location>
</feature>
<dbReference type="GO" id="GO:0051225">
    <property type="term" value="P:spindle assembly"/>
    <property type="evidence" value="ECO:0007669"/>
    <property type="project" value="TreeGrafter"/>
</dbReference>
<dbReference type="AlphaFoldDB" id="A0AAP0DW31"/>
<dbReference type="GO" id="GO:0005880">
    <property type="term" value="C:nuclear microtubule"/>
    <property type="evidence" value="ECO:0007669"/>
    <property type="project" value="TreeGrafter"/>
</dbReference>
<evidence type="ECO:0000256" key="1">
    <source>
        <dbReference type="ARBA" id="ARBA00010016"/>
    </source>
</evidence>
<dbReference type="Pfam" id="PF04484">
    <property type="entry name" value="QWRF"/>
    <property type="match status" value="1"/>
</dbReference>
<dbReference type="PANTHER" id="PTHR31807">
    <property type="entry name" value="AUGMIN FAMILY MEMBER"/>
    <property type="match status" value="1"/>
</dbReference>
<proteinExistence type="inferred from homology"/>
<feature type="region of interest" description="Disordered" evidence="2">
    <location>
        <begin position="1"/>
        <end position="72"/>
    </location>
</feature>
<comment type="similarity">
    <text evidence="1">Belongs to the QWRF family.</text>
</comment>
<keyword evidence="4" id="KW-1185">Reference proteome</keyword>